<dbReference type="InterPro" id="IPR009305">
    <property type="entry name" value="Mpo1-like"/>
</dbReference>
<dbReference type="Proteomes" id="UP001169063">
    <property type="component" value="Unassembled WGS sequence"/>
</dbReference>
<proteinExistence type="predicted"/>
<dbReference type="PANTHER" id="PTHR34205:SF2">
    <property type="entry name" value="DUF962 DOMAIN-CONTAINING PROTEIN"/>
    <property type="match status" value="1"/>
</dbReference>
<organism evidence="2 3">
    <name type="scientific">Peiella sedimenti</name>
    <dbReference type="NCBI Taxonomy" id="3061083"/>
    <lineage>
        <taxon>Bacteria</taxon>
        <taxon>Pseudomonadati</taxon>
        <taxon>Pseudomonadota</taxon>
        <taxon>Alphaproteobacteria</taxon>
        <taxon>Caulobacterales</taxon>
        <taxon>Caulobacteraceae</taxon>
        <taxon>Peiella</taxon>
    </lineage>
</organism>
<dbReference type="EMBL" id="JAUKTR010000001">
    <property type="protein sequence ID" value="MDO1558389.1"/>
    <property type="molecule type" value="Genomic_DNA"/>
</dbReference>
<accession>A0ABT8SIJ3</accession>
<protein>
    <submittedName>
        <fullName evidence="2">DUF962 domain-containing protein</fullName>
    </submittedName>
</protein>
<keyword evidence="1" id="KW-1133">Transmembrane helix</keyword>
<evidence type="ECO:0000313" key="3">
    <source>
        <dbReference type="Proteomes" id="UP001169063"/>
    </source>
</evidence>
<dbReference type="PANTHER" id="PTHR34205">
    <property type="entry name" value="TRANSMEMBRANE PROTEIN"/>
    <property type="match status" value="1"/>
</dbReference>
<dbReference type="Pfam" id="PF06127">
    <property type="entry name" value="Mpo1-like"/>
    <property type="match status" value="1"/>
</dbReference>
<sequence length="104" mass="12104">MKPADGQRYRSFAEFYPFYIHEHANRVCRRIHVVGTGLAIAAMIAGVLVSPWWLLAAPLIGYGFAWVGHFFFEKNRPATFQYPLWSLMGDFRLFFETVGGRRRF</sequence>
<evidence type="ECO:0000313" key="2">
    <source>
        <dbReference type="EMBL" id="MDO1558389.1"/>
    </source>
</evidence>
<reference evidence="2" key="1">
    <citation type="submission" date="2023-07" db="EMBL/GenBank/DDBJ databases">
        <title>Brevundimonas soil sp. nov., isolated from the soil of chemical plant.</title>
        <authorList>
            <person name="Wu N."/>
        </authorList>
    </citation>
    <scope>NUCLEOTIDE SEQUENCE</scope>
    <source>
        <strain evidence="2">XZ-24</strain>
    </source>
</reference>
<dbReference type="RefSeq" id="WP_302108802.1">
    <property type="nucleotide sequence ID" value="NZ_JAUKTR010000001.1"/>
</dbReference>
<name>A0ABT8SIJ3_9CAUL</name>
<feature type="transmembrane region" description="Helical" evidence="1">
    <location>
        <begin position="31"/>
        <end position="49"/>
    </location>
</feature>
<feature type="transmembrane region" description="Helical" evidence="1">
    <location>
        <begin position="55"/>
        <end position="72"/>
    </location>
</feature>
<keyword evidence="1" id="KW-0472">Membrane</keyword>
<comment type="caution">
    <text evidence="2">The sequence shown here is derived from an EMBL/GenBank/DDBJ whole genome shotgun (WGS) entry which is preliminary data.</text>
</comment>
<gene>
    <name evidence="2" type="ORF">Q0812_02975</name>
</gene>
<evidence type="ECO:0000256" key="1">
    <source>
        <dbReference type="SAM" id="Phobius"/>
    </source>
</evidence>
<keyword evidence="3" id="KW-1185">Reference proteome</keyword>
<keyword evidence="1" id="KW-0812">Transmembrane</keyword>